<proteinExistence type="predicted"/>
<dbReference type="GeneID" id="65108405"/>
<dbReference type="RefSeq" id="YP_010090913.1">
    <property type="nucleotide sequence ID" value="NC_055721.1"/>
</dbReference>
<evidence type="ECO:0000313" key="2">
    <source>
        <dbReference type="Proteomes" id="UP000250157"/>
    </source>
</evidence>
<dbReference type="InterPro" id="IPR036412">
    <property type="entry name" value="HAD-like_sf"/>
</dbReference>
<accession>A0A2Z5ZCR2</accession>
<name>A0A2Z5ZCR2_9CAUD</name>
<organism evidence="1 2">
    <name type="scientific">Escherichia phage EcS1</name>
    <dbReference type="NCBI Taxonomy" id="2083276"/>
    <lineage>
        <taxon>Viruses</taxon>
        <taxon>Duplodnaviria</taxon>
        <taxon>Heunggongvirae</taxon>
        <taxon>Uroviricota</taxon>
        <taxon>Caudoviricetes</taxon>
        <taxon>Pantevenvirales</taxon>
        <taxon>Straboviridae</taxon>
        <taxon>Tevenvirinae</taxon>
        <taxon>Kagamiyamavirus</taxon>
        <taxon>Kagamiyamavirus ecs1</taxon>
    </lineage>
</organism>
<dbReference type="InterPro" id="IPR023214">
    <property type="entry name" value="HAD_sf"/>
</dbReference>
<reference evidence="1 2" key="1">
    <citation type="submission" date="2018-02" db="EMBL/GenBank/DDBJ databases">
        <title>Full genome sequencing of a novel polyvalent bacteriophage as one of T4-Family member.</title>
        <authorList>
            <person name="Kawasaki T."/>
            <person name="Saad A.M."/>
            <person name="Yamada T."/>
        </authorList>
    </citation>
    <scope>NUCLEOTIDE SEQUENCE [LARGE SCALE GENOMIC DNA]</scope>
    <source>
        <strain evidence="1 2">EcS1</strain>
    </source>
</reference>
<keyword evidence="2" id="KW-1185">Reference proteome</keyword>
<sequence length="279" mass="32069">MLTQKKERKVIATDVDGILVKWQSGLPYFAQKYQLPIEGILDFLVDDKFVPPGEIFGCDEEFAVKLLLKYNNSDFIRYLAPYDDAVKWVNELKKEYDFVAVTALGNSVDAHLNRQFNLNALFPGAFKDIMVCDFNESKDVLLEKVKEKYGDRVVCYVDDLGSHIESAVKVFEGTDVVSYHMPRGQRTAPNLKSYDAVNDWEHLAKELNSKSVKDIMSSMEDAMLRMGIMEEARKSYVGKGDSILRAEWMNNHPKIVDHDFAQPLIGPFKCHYTFDKDRW</sequence>
<dbReference type="Proteomes" id="UP000250157">
    <property type="component" value="Segment"/>
</dbReference>
<dbReference type="SUPFAM" id="SSF56784">
    <property type="entry name" value="HAD-like"/>
    <property type="match status" value="1"/>
</dbReference>
<evidence type="ECO:0000313" key="1">
    <source>
        <dbReference type="EMBL" id="BBC78266.1"/>
    </source>
</evidence>
<protein>
    <submittedName>
        <fullName evidence="1">Uncharacterized protein</fullName>
    </submittedName>
</protein>
<dbReference type="EMBL" id="LC371242">
    <property type="protein sequence ID" value="BBC78266.1"/>
    <property type="molecule type" value="Genomic_DNA"/>
</dbReference>
<dbReference type="KEGG" id="vg:65108405"/>
<dbReference type="Gene3D" id="3.40.50.1000">
    <property type="entry name" value="HAD superfamily/HAD-like"/>
    <property type="match status" value="1"/>
</dbReference>